<dbReference type="InterPro" id="IPR009191">
    <property type="entry name" value="DDRA"/>
</dbReference>
<feature type="domain" description="DD-reactivating factor swiveling" evidence="4">
    <location>
        <begin position="93"/>
        <end position="254"/>
    </location>
</feature>
<dbReference type="SUPFAM" id="SSF82317">
    <property type="entry name" value="Swiveling domain of dehydratase reactivase alpha subunit"/>
    <property type="match status" value="1"/>
</dbReference>
<keyword evidence="2" id="KW-0547">Nucleotide-binding</keyword>
<proteinExistence type="predicted"/>
<dbReference type="SUPFAM" id="SSF53067">
    <property type="entry name" value="Actin-like ATPase domain"/>
    <property type="match status" value="2"/>
</dbReference>
<evidence type="ECO:0000313" key="5">
    <source>
        <dbReference type="EMBL" id="MBC2329275.1"/>
    </source>
</evidence>
<protein>
    <submittedName>
        <fullName evidence="5">Diol dehydratase reactivase subunit alpha</fullName>
    </submittedName>
</protein>
<dbReference type="InterPro" id="IPR012340">
    <property type="entry name" value="NA-bd_OB-fold"/>
</dbReference>
<dbReference type="Proteomes" id="UP000572016">
    <property type="component" value="Unassembled WGS sequence"/>
</dbReference>
<dbReference type="RefSeq" id="WP_185637181.1">
    <property type="nucleotide sequence ID" value="NZ_JAATOD010000001.1"/>
</dbReference>
<feature type="binding site" evidence="2">
    <location>
        <position position="591"/>
    </location>
    <ligand>
        <name>ATP</name>
        <dbReference type="ChEBI" id="CHEBI:30616"/>
    </ligand>
</feature>
<evidence type="ECO:0000256" key="2">
    <source>
        <dbReference type="PIRSR" id="PIRSR011502-2"/>
    </source>
</evidence>
<dbReference type="Pfam" id="PF18427">
    <property type="entry name" value="DDR_swiveling"/>
    <property type="match status" value="1"/>
</dbReference>
<gene>
    <name evidence="5" type="ORF">HCX62_04335</name>
</gene>
<dbReference type="Pfam" id="PF08841">
    <property type="entry name" value="DDR"/>
    <property type="match status" value="1"/>
</dbReference>
<feature type="binding site" evidence="1">
    <location>
        <position position="183"/>
    </location>
    <ligand>
        <name>Mg(2+)</name>
        <dbReference type="ChEBI" id="CHEBI:18420"/>
    </ligand>
</feature>
<organism evidence="5 6">
    <name type="scientific">Listeria swaminathanii</name>
    <dbReference type="NCBI Taxonomy" id="2713501"/>
    <lineage>
        <taxon>Bacteria</taxon>
        <taxon>Bacillati</taxon>
        <taxon>Bacillota</taxon>
        <taxon>Bacilli</taxon>
        <taxon>Bacillales</taxon>
        <taxon>Listeriaceae</taxon>
        <taxon>Listeria</taxon>
    </lineage>
</organism>
<feature type="binding site" evidence="1">
    <location>
        <position position="105"/>
    </location>
    <ligand>
        <name>Mg(2+)</name>
        <dbReference type="ChEBI" id="CHEBI:18420"/>
    </ligand>
</feature>
<feature type="binding site" evidence="2">
    <location>
        <begin position="11"/>
        <end position="13"/>
    </location>
    <ligand>
        <name>ATP</name>
        <dbReference type="ChEBI" id="CHEBI:30616"/>
    </ligand>
</feature>
<name>A0A7X1DMX6_9LIST</name>
<evidence type="ECO:0000259" key="3">
    <source>
        <dbReference type="Pfam" id="PF08841"/>
    </source>
</evidence>
<dbReference type="AlphaFoldDB" id="A0A7X1DMX6"/>
<dbReference type="InterPro" id="IPR030994">
    <property type="entry name" value="DDR_dom"/>
</dbReference>
<accession>A0A7X1DMX6</accession>
<evidence type="ECO:0000313" key="6">
    <source>
        <dbReference type="Proteomes" id="UP000572016"/>
    </source>
</evidence>
<evidence type="ECO:0000259" key="4">
    <source>
        <dbReference type="Pfam" id="PF18427"/>
    </source>
</evidence>
<dbReference type="InterPro" id="IPR043129">
    <property type="entry name" value="ATPase_NBD"/>
</dbReference>
<dbReference type="Gene3D" id="2.40.50.140">
    <property type="entry name" value="Nucleic acid-binding proteins"/>
    <property type="match status" value="1"/>
</dbReference>
<feature type="binding site" evidence="2">
    <location>
        <begin position="557"/>
        <end position="558"/>
    </location>
    <ligand>
        <name>ATP</name>
        <dbReference type="ChEBI" id="CHEBI:30616"/>
    </ligand>
</feature>
<feature type="domain" description="Diol dehydratase reactivase ATPase-like" evidence="3">
    <location>
        <begin position="275"/>
        <end position="601"/>
    </location>
</feature>
<evidence type="ECO:0000256" key="1">
    <source>
        <dbReference type="PIRSR" id="PIRSR011502-1"/>
    </source>
</evidence>
<comment type="caution">
    <text evidence="5">The sequence shown here is derived from an EMBL/GenBank/DDBJ whole genome shotgun (WGS) entry which is preliminary data.</text>
</comment>
<dbReference type="GO" id="GO:0046872">
    <property type="term" value="F:metal ion binding"/>
    <property type="evidence" value="ECO:0007669"/>
    <property type="project" value="UniProtKB-KW"/>
</dbReference>
<sequence length="606" mass="64045">MQYIAGIDIGNSTTEVALAKINAQGKAEFVASAITDTTGIKGTKQNLHGIFKALRLALEKVNATTADLSEIRINEATPVIGDVAMETITETIITESTMIGHNPKTPGGLGMGSGMTVLLDEVPTKSKDTDYIVIIPKTVDFEDAAKQINEYTEQGYQITAAILQADDGVLVHNRLNHKMPIVDEVGFIDKVPVDMLAAVEVAAPGKVIETISNPYGIATVFHLSSDETKNIIPVARALIGNRSAVVIKTPEGDVKARTIPAGHIELESGSRTLRVNVAEGSEKIMQAITSLPKLDNASGEPGTNIGGMLEKVRQTMAGLTDKLPADIFIQDLLAVDTFVPVDVQGGLAGEFSMEQAVGIASMVKSDHLQMAAIASEIEQELNVSVKIGGAEAEAAILGALTTPGTNTPLAILDLGAGSTDASIINGKGEIIATHLAGAGDMVTMIIQSEIGLEDRYLAEDIKKYPLAKVESIFHIRHEDGTVQFFDTPLSPSVFAKVVIVKPDGFAPIPGDVSIEKIKLIRRSAKERVFVTNTIRALKYVSPTGNIRDIPFVVIVGGSALDFEIPQLITDALSHYSLVAGRGNIRGKEGPRNAVATGLILSGGAEA</sequence>
<dbReference type="GO" id="GO:0005524">
    <property type="term" value="F:ATP binding"/>
    <property type="evidence" value="ECO:0007669"/>
    <property type="project" value="UniProtKB-KW"/>
</dbReference>
<dbReference type="PIRSF" id="PIRSF011502">
    <property type="entry name" value="DdrA_PduG"/>
    <property type="match status" value="1"/>
</dbReference>
<dbReference type="Gene3D" id="3.90.470.30">
    <property type="match status" value="1"/>
</dbReference>
<dbReference type="InterPro" id="IPR040916">
    <property type="entry name" value="DDR_swiveling"/>
</dbReference>
<keyword evidence="1" id="KW-0460">Magnesium</keyword>
<feature type="binding site" evidence="1">
    <location>
        <position position="166"/>
    </location>
    <ligand>
        <name>Mg(2+)</name>
        <dbReference type="ChEBI" id="CHEBI:18420"/>
    </ligand>
</feature>
<dbReference type="NCBIfam" id="TIGR04491">
    <property type="entry name" value="reactive_PduG"/>
    <property type="match status" value="1"/>
</dbReference>
<dbReference type="InterPro" id="IPR028975">
    <property type="entry name" value="DDRA_swiveling_dom_sf"/>
</dbReference>
<dbReference type="Gene3D" id="3.30.420.40">
    <property type="match status" value="2"/>
</dbReference>
<keyword evidence="1" id="KW-0479">Metal-binding</keyword>
<reference evidence="5 6" key="1">
    <citation type="submission" date="2020-03" db="EMBL/GenBank/DDBJ databases">
        <title>Soil Listeria distribution.</title>
        <authorList>
            <person name="Liao J."/>
            <person name="Wiedmann M."/>
        </authorList>
    </citation>
    <scope>NUCLEOTIDE SEQUENCE [LARGE SCALE GENOMIC DNA]</scope>
    <source>
        <strain evidence="5 6">FSL L7-0020</strain>
    </source>
</reference>
<dbReference type="Gene3D" id="3.50.30.70">
    <property type="entry name" value="Swiveling domain of dehydratase reactivase alpha subunit"/>
    <property type="match status" value="1"/>
</dbReference>
<keyword evidence="2" id="KW-0067">ATP-binding</keyword>
<feature type="binding site" evidence="2">
    <location>
        <begin position="459"/>
        <end position="462"/>
    </location>
    <ligand>
        <name>ATP</name>
        <dbReference type="ChEBI" id="CHEBI:30616"/>
    </ligand>
</feature>
<dbReference type="EMBL" id="JAATOD010000001">
    <property type="protein sequence ID" value="MBC2329275.1"/>
    <property type="molecule type" value="Genomic_DNA"/>
</dbReference>